<dbReference type="PANTHER" id="PTHR30441">
    <property type="entry name" value="DUF748 DOMAIN-CONTAINING PROTEIN"/>
    <property type="match status" value="1"/>
</dbReference>
<gene>
    <name evidence="4" type="ORF">Elusimicrob1349_0790</name>
</gene>
<evidence type="ECO:0000256" key="2">
    <source>
        <dbReference type="SAM" id="Phobius"/>
    </source>
</evidence>
<organism evidence="4">
    <name type="scientific">uncultured Elusimicrobia bacterium</name>
    <dbReference type="NCBI Taxonomy" id="699876"/>
    <lineage>
        <taxon>Bacteria</taxon>
        <taxon>Pseudomonadati</taxon>
        <taxon>Elusimicrobiota</taxon>
        <taxon>Elusimicrobia</taxon>
        <taxon>environmental samples</taxon>
    </lineage>
</organism>
<feature type="region of interest" description="Disordered" evidence="1">
    <location>
        <begin position="459"/>
        <end position="480"/>
    </location>
</feature>
<dbReference type="EMBL" id="MN577571">
    <property type="protein sequence ID" value="QGT50609.1"/>
    <property type="molecule type" value="Genomic_DNA"/>
</dbReference>
<feature type="transmembrane region" description="Helical" evidence="2">
    <location>
        <begin position="7"/>
        <end position="30"/>
    </location>
</feature>
<dbReference type="InterPro" id="IPR052894">
    <property type="entry name" value="AsmA-related"/>
</dbReference>
<protein>
    <recommendedName>
        <fullName evidence="3">AsmA domain-containing protein</fullName>
    </recommendedName>
</protein>
<evidence type="ECO:0000259" key="3">
    <source>
        <dbReference type="Pfam" id="PF05170"/>
    </source>
</evidence>
<dbReference type="GO" id="GO:0005886">
    <property type="term" value="C:plasma membrane"/>
    <property type="evidence" value="ECO:0007669"/>
    <property type="project" value="TreeGrafter"/>
</dbReference>
<dbReference type="Pfam" id="PF05170">
    <property type="entry name" value="AsmA"/>
    <property type="match status" value="1"/>
</dbReference>
<keyword evidence="2" id="KW-0812">Transmembrane</keyword>
<reference evidence="4" key="1">
    <citation type="journal article" date="2020" name="J. ISSAAS">
        <title>Lactobacilli and other gastrointestinal microbiota of Peromyscus leucopus, reservoir host for agents of Lyme disease and other zoonoses in North America.</title>
        <authorList>
            <person name="Milovic A."/>
            <person name="Bassam K."/>
            <person name="Shao H."/>
            <person name="Chatzistamou I."/>
            <person name="Tufts D.M."/>
            <person name="Diuk-Wasser M."/>
            <person name="Barbour A.G."/>
        </authorList>
    </citation>
    <scope>NUCLEOTIDE SEQUENCE</scope>
    <source>
        <strain evidence="4">LL30</strain>
    </source>
</reference>
<proteinExistence type="predicted"/>
<dbReference type="PANTHER" id="PTHR30441:SF8">
    <property type="entry name" value="DUF748 DOMAIN-CONTAINING PROTEIN"/>
    <property type="match status" value="1"/>
</dbReference>
<keyword evidence="2" id="KW-1133">Transmembrane helix</keyword>
<sequence length="734" mass="78092">MKKLFKLLLKTVIVLAVLGVAALVALRIMFPPEKIKTIALDYAKNTLHREITFDGLSFNLIGVTLDNFAMSEAETFQAGTFVKADKLAVKVALKPLFKKRVEIATVLVDGLNVNVVKQKDGTFNFDSLIPASSQEKQEDKTAPEAESETSAFVLLAEKIAVNNCNFNYKDLQTGMTAGVERLNVEINGLDLDSPFDTKISFTTEFKEKNGPAVSVPVNIALRVFLANLDLKQAYVTVNNISANYKTVKFALKGGVKDFTAPVADFSGTLSGINNQIFADFLPDLPNFSLPVINMNVQASADLDKSTAVIQNAGLSVQNSGLTAKGTVGWASVSPTYNVTANLNADLAQLVQMTDVVDGFNPAGVISGAFKATDKNNGQDVSGTVTLTDISAMYDPVTISKTSGVIKITSINDVSCDKLSGLLNGEKFTTSFSYKNIKDVMNIVLKLDLDKLTLASFPQSAAEEEPAQNDEKADSQPAAEMGPETFMNVKADVKVGEIRVPYFRAEGFDLNADLKNVSGSMTKTNGTVSFTLHPGAVTDLDSFVKENKIVKILLLPITIVRKVAGVLNIDLFPAQNEAQKGEITYTKAEGVYTFKNGVMNLDKTTFDSKLTNINAKGTANFSTNALDMKVSATVLTSQTPIVIKIGGTIDNPSGKLDVLNTVGSVVGGILNYKTPGKVVSGTAQTAGAVASGAVKTTGEVAKAGADAVKGTVNAAKDTLKGIGSLFKKKDDSTNK</sequence>
<accession>A0A650ELH9</accession>
<evidence type="ECO:0000256" key="1">
    <source>
        <dbReference type="SAM" id="MobiDB-lite"/>
    </source>
</evidence>
<feature type="domain" description="AsmA" evidence="3">
    <location>
        <begin position="1"/>
        <end position="351"/>
    </location>
</feature>
<name>A0A650ELH9_9BACT</name>
<evidence type="ECO:0000313" key="4">
    <source>
        <dbReference type="EMBL" id="QGT50609.1"/>
    </source>
</evidence>
<dbReference type="GO" id="GO:0090313">
    <property type="term" value="P:regulation of protein targeting to membrane"/>
    <property type="evidence" value="ECO:0007669"/>
    <property type="project" value="TreeGrafter"/>
</dbReference>
<keyword evidence="2" id="KW-0472">Membrane</keyword>
<dbReference type="InterPro" id="IPR007844">
    <property type="entry name" value="AsmA"/>
</dbReference>
<dbReference type="AlphaFoldDB" id="A0A650ELH9"/>